<name>I3CGA7_9GAMM</name>
<dbReference type="eggNOG" id="ENOG50303BQ">
    <property type="taxonomic scope" value="Bacteria"/>
</dbReference>
<dbReference type="HOGENOM" id="CLU_595654_0_0_6"/>
<sequence>MEELPELFKEQKWVGEFYVRKLQPTSDEDEYLRFLGEINFSPENGLTLYYSTSSMLCKTKGVIYGILMTGERCSLIGGKLPELQFPTLRKGQMTHQGLISCSCLFINDHIEEDTTFHEVTFTVTNMQEFFIPQGYKNHVGFTKESLLKVDMDYEHISVGNYGSFLFLGKTLYHRNSEALMELTNCLEQIQKKYSSEDFLVRNDMVYKVTLHFKQEENIKNIYKRITDIADLFAILMYKPVYPESIEISIRTTDSPHPPLKVKVYPATIISPRTLELCLKERKHFDLPITARNIDLSKVMTKWLEILDKYSVVISNIQNDTPYFDRHFLYGSLVLYVAQLEAITIADNADHSIRFEYPITTYGTPKIKDKLSKLLATDSEKNLGQRISELRNQIAHVGKTKILSIIFQCHLWLK</sequence>
<evidence type="ECO:0000259" key="1">
    <source>
        <dbReference type="Pfam" id="PF18862"/>
    </source>
</evidence>
<dbReference type="Pfam" id="PF18862">
    <property type="entry name" value="ApeA_NTD1"/>
    <property type="match status" value="1"/>
</dbReference>
<dbReference type="InterPro" id="IPR041223">
    <property type="entry name" value="ApeA_NTD"/>
</dbReference>
<evidence type="ECO:0000313" key="2">
    <source>
        <dbReference type="EMBL" id="EIJ42650.1"/>
    </source>
</evidence>
<feature type="domain" description="ApeA N-terminal" evidence="1">
    <location>
        <begin position="12"/>
        <end position="302"/>
    </location>
</feature>
<dbReference type="RefSeq" id="WP_002685767.1">
    <property type="nucleotide sequence ID" value="NZ_JH600070.1"/>
</dbReference>
<dbReference type="EMBL" id="JH600070">
    <property type="protein sequence ID" value="EIJ42650.1"/>
    <property type="molecule type" value="Genomic_DNA"/>
</dbReference>
<keyword evidence="3" id="KW-1185">Reference proteome</keyword>
<evidence type="ECO:0000313" key="3">
    <source>
        <dbReference type="Proteomes" id="UP000005744"/>
    </source>
</evidence>
<protein>
    <recommendedName>
        <fullName evidence="1">ApeA N-terminal domain-containing protein</fullName>
    </recommendedName>
</protein>
<dbReference type="Proteomes" id="UP000005744">
    <property type="component" value="Unassembled WGS sequence"/>
</dbReference>
<dbReference type="AlphaFoldDB" id="I3CGA7"/>
<organism evidence="2 3">
    <name type="scientific">Beggiatoa alba B18LD</name>
    <dbReference type="NCBI Taxonomy" id="395493"/>
    <lineage>
        <taxon>Bacteria</taxon>
        <taxon>Pseudomonadati</taxon>
        <taxon>Pseudomonadota</taxon>
        <taxon>Gammaproteobacteria</taxon>
        <taxon>Thiotrichales</taxon>
        <taxon>Thiotrichaceae</taxon>
        <taxon>Beggiatoa</taxon>
    </lineage>
</organism>
<gene>
    <name evidence="2" type="ORF">BegalDRAFT_1774</name>
</gene>
<proteinExistence type="predicted"/>
<reference evidence="2 3" key="1">
    <citation type="submission" date="2011-11" db="EMBL/GenBank/DDBJ databases">
        <title>Improved High-Quality Draft sequence of Beggiatoa alba B18lD.</title>
        <authorList>
            <consortium name="US DOE Joint Genome Institute"/>
            <person name="Lucas S."/>
            <person name="Han J."/>
            <person name="Lapidus A."/>
            <person name="Cheng J.-F."/>
            <person name="Goodwin L."/>
            <person name="Pitluck S."/>
            <person name="Peters L."/>
            <person name="Mikhailova N."/>
            <person name="Held B."/>
            <person name="Detter J.C."/>
            <person name="Han C."/>
            <person name="Tapia R."/>
            <person name="Land M."/>
            <person name="Hauser L."/>
            <person name="Kyrpides N."/>
            <person name="Ivanova N."/>
            <person name="Pagani I."/>
            <person name="Samuel K."/>
            <person name="Teske A."/>
            <person name="Mueller J."/>
            <person name="Woyke T."/>
        </authorList>
    </citation>
    <scope>NUCLEOTIDE SEQUENCE [LARGE SCALE GENOMIC DNA]</scope>
    <source>
        <strain evidence="2 3">B18LD</strain>
    </source>
</reference>
<accession>I3CGA7</accession>
<dbReference type="STRING" id="395493.BegalDRAFT_1774"/>
<dbReference type="OrthoDB" id="7063806at2"/>